<feature type="region of interest" description="Disordered" evidence="1">
    <location>
        <begin position="1"/>
        <end position="27"/>
    </location>
</feature>
<reference evidence="3 4" key="2">
    <citation type="submission" date="2019-05" db="EMBL/GenBank/DDBJ databases">
        <title>Glycomyces buryatensis sp. nov.</title>
        <authorList>
            <person name="Nikitina E."/>
        </authorList>
    </citation>
    <scope>NUCLEOTIDE SEQUENCE [LARGE SCALE GENOMIC DNA]</scope>
    <source>
        <strain evidence="3 4">18</strain>
    </source>
</reference>
<keyword evidence="4" id="KW-1185">Reference proteome</keyword>
<dbReference type="SUPFAM" id="SSF53756">
    <property type="entry name" value="UDP-Glycosyltransferase/glycogen phosphorylase"/>
    <property type="match status" value="1"/>
</dbReference>
<protein>
    <recommendedName>
        <fullName evidence="2">Spore protein YkvP/CgeB glycosyl transferase-like domain-containing protein</fullName>
    </recommendedName>
</protein>
<dbReference type="Pfam" id="PF13524">
    <property type="entry name" value="Glyco_trans_1_2"/>
    <property type="match status" value="1"/>
</dbReference>
<reference evidence="4" key="1">
    <citation type="submission" date="2019-04" db="EMBL/GenBank/DDBJ databases">
        <title>Nocardioides xinjiangensis sp. nov.</title>
        <authorList>
            <person name="Liu S."/>
        </authorList>
    </citation>
    <scope>NUCLEOTIDE SEQUENCE [LARGE SCALE GENOMIC DNA]</scope>
    <source>
        <strain evidence="4">18</strain>
    </source>
</reference>
<feature type="domain" description="Spore protein YkvP/CgeB glycosyl transferase-like" evidence="2">
    <location>
        <begin position="227"/>
        <end position="372"/>
    </location>
</feature>
<comment type="caution">
    <text evidence="3">The sequence shown here is derived from an EMBL/GenBank/DDBJ whole genome shotgun (WGS) entry which is preliminary data.</text>
</comment>
<dbReference type="InterPro" id="IPR055259">
    <property type="entry name" value="YkvP/CgeB_Glyco_trans-like"/>
</dbReference>
<proteinExistence type="predicted"/>
<evidence type="ECO:0000313" key="3">
    <source>
        <dbReference type="EMBL" id="THV33590.1"/>
    </source>
</evidence>
<evidence type="ECO:0000313" key="4">
    <source>
        <dbReference type="Proteomes" id="UP000308760"/>
    </source>
</evidence>
<accession>A0A4S8PQX3</accession>
<sequence length="376" mass="41428">MGPGPGDLCRRELPRRHPRDRQPAAAGRMVEATLTALLPNPLTPRMENTMHIGMIGRRGPDTFQANIGDGLVAMGHRVTYLGLGRPQVKSRIVNRAADLAALAVDRLDERLQRGLVRTALESECDAVINTYGGLAAGTVAALRRHGLPVALWFPDAVSNLGRQTMLMAPYSAIFFKDELLVRRLRDTLGLPVWYLPQGCNPRWHRPIGEPGARRVIAVVGNCYPSRAVLLQRLHDAGIPLVIYGARPPKWVHGSLPLRAHTGFPVVAKEKARVFREVAGVLNNLHPAEMDGVNARLFEATGSGAAVLCERRPSLGDLFDLDSEVLPFTDFDELVHQAKRLLDDSDLTRQIGDAASKRAHAEHTYEQRLPEVLERLS</sequence>
<evidence type="ECO:0000256" key="1">
    <source>
        <dbReference type="SAM" id="MobiDB-lite"/>
    </source>
</evidence>
<evidence type="ECO:0000259" key="2">
    <source>
        <dbReference type="Pfam" id="PF13524"/>
    </source>
</evidence>
<dbReference type="AlphaFoldDB" id="A0A4S8PQX3"/>
<gene>
    <name evidence="3" type="ORF">FAB82_25985</name>
</gene>
<dbReference type="Gene3D" id="3.40.50.2000">
    <property type="entry name" value="Glycogen Phosphorylase B"/>
    <property type="match status" value="2"/>
</dbReference>
<dbReference type="Proteomes" id="UP000308760">
    <property type="component" value="Unassembled WGS sequence"/>
</dbReference>
<dbReference type="OrthoDB" id="5165900at2"/>
<dbReference type="EMBL" id="STGY01000083">
    <property type="protein sequence ID" value="THV33590.1"/>
    <property type="molecule type" value="Genomic_DNA"/>
</dbReference>
<name>A0A4S8PQX3_9ACTN</name>
<organism evidence="3 4">
    <name type="scientific">Glycomyces buryatensis</name>
    <dbReference type="NCBI Taxonomy" id="2570927"/>
    <lineage>
        <taxon>Bacteria</taxon>
        <taxon>Bacillati</taxon>
        <taxon>Actinomycetota</taxon>
        <taxon>Actinomycetes</taxon>
        <taxon>Glycomycetales</taxon>
        <taxon>Glycomycetaceae</taxon>
        <taxon>Glycomyces</taxon>
    </lineage>
</organism>